<gene>
    <name evidence="2" type="ORF">BOLC9T58130H</name>
</gene>
<organism evidence="2">
    <name type="scientific">Brassica oleracea</name>
    <name type="common">Wild cabbage</name>
    <dbReference type="NCBI Taxonomy" id="3712"/>
    <lineage>
        <taxon>Eukaryota</taxon>
        <taxon>Viridiplantae</taxon>
        <taxon>Streptophyta</taxon>
        <taxon>Embryophyta</taxon>
        <taxon>Tracheophyta</taxon>
        <taxon>Spermatophyta</taxon>
        <taxon>Magnoliopsida</taxon>
        <taxon>eudicotyledons</taxon>
        <taxon>Gunneridae</taxon>
        <taxon>Pentapetalae</taxon>
        <taxon>rosids</taxon>
        <taxon>malvids</taxon>
        <taxon>Brassicales</taxon>
        <taxon>Brassicaceae</taxon>
        <taxon>Brassiceae</taxon>
        <taxon>Brassica</taxon>
    </lineage>
</organism>
<evidence type="ECO:0000313" key="2">
    <source>
        <dbReference type="EMBL" id="VDD32807.1"/>
    </source>
</evidence>
<proteinExistence type="predicted"/>
<sequence length="75" mass="8941">MNKGFSFTLFFLLDSPVTLYLTFIISFFFFFLEQEILLMIVFQSSSKCIYLMIPEMIWTYPFLSTASYQSHYLST</sequence>
<dbReference type="EMBL" id="LR031875">
    <property type="protein sequence ID" value="VDD32807.1"/>
    <property type="molecule type" value="Genomic_DNA"/>
</dbReference>
<evidence type="ECO:0000256" key="1">
    <source>
        <dbReference type="SAM" id="Phobius"/>
    </source>
</evidence>
<name>A0A3P6DN41_BRAOL</name>
<dbReference type="AlphaFoldDB" id="A0A3P6DN41"/>
<keyword evidence="1" id="KW-0812">Transmembrane</keyword>
<keyword evidence="1" id="KW-0472">Membrane</keyword>
<accession>A0A3P6DN41</accession>
<reference evidence="2" key="1">
    <citation type="submission" date="2018-11" db="EMBL/GenBank/DDBJ databases">
        <authorList>
            <consortium name="Genoscope - CEA"/>
            <person name="William W."/>
        </authorList>
    </citation>
    <scope>NUCLEOTIDE SEQUENCE</scope>
</reference>
<protein>
    <submittedName>
        <fullName evidence="2">Uncharacterized protein</fullName>
    </submittedName>
</protein>
<feature type="transmembrane region" description="Helical" evidence="1">
    <location>
        <begin position="20"/>
        <end position="42"/>
    </location>
</feature>
<keyword evidence="1" id="KW-1133">Transmembrane helix</keyword>